<dbReference type="AlphaFoldDB" id="A0A9Y1BQS1"/>
<dbReference type="SUPFAM" id="SSF56059">
    <property type="entry name" value="Glutathione synthetase ATP-binding domain-like"/>
    <property type="match status" value="1"/>
</dbReference>
<name>A0A9Y1BQS1_9ARCH</name>
<dbReference type="InterPro" id="IPR002192">
    <property type="entry name" value="PPDK_AMP/ATP-bd"/>
</dbReference>
<gene>
    <name evidence="2" type="ORF">K9W46_13220</name>
</gene>
<reference evidence="2" key="1">
    <citation type="journal article" date="2022" name="Nat. Microbiol.">
        <title>Unique mobile elements and scalable gene flow at the prokaryote-eukaryote boundary revealed by circularized Asgard archaea genomes.</title>
        <authorList>
            <person name="Wu F."/>
            <person name="Speth D.R."/>
            <person name="Philosof A."/>
            <person name="Cremiere A."/>
            <person name="Narayanan A."/>
            <person name="Barco R.A."/>
            <person name="Connon S.A."/>
            <person name="Amend J.P."/>
            <person name="Antoshechkin I.A."/>
            <person name="Orphan V.J."/>
        </authorList>
    </citation>
    <scope>NUCLEOTIDE SEQUENCE</scope>
    <source>
        <strain evidence="2">PR6</strain>
    </source>
</reference>
<feature type="domain" description="Pyruvate phosphate dikinase AMP/ATP-binding" evidence="1">
    <location>
        <begin position="462"/>
        <end position="832"/>
    </location>
</feature>
<dbReference type="EMBL" id="CP084167">
    <property type="protein sequence ID" value="UJG43320.1"/>
    <property type="molecule type" value="Genomic_DNA"/>
</dbReference>
<accession>A0A9Y1BQS1</accession>
<dbReference type="Gene3D" id="3.30.1490.20">
    <property type="entry name" value="ATP-grasp fold, A domain"/>
    <property type="match status" value="1"/>
</dbReference>
<dbReference type="Gene3D" id="3.40.50.2300">
    <property type="match status" value="1"/>
</dbReference>
<proteinExistence type="predicted"/>
<dbReference type="InterPro" id="IPR013815">
    <property type="entry name" value="ATP_grasp_subdomain_1"/>
</dbReference>
<dbReference type="GO" id="GO:0005524">
    <property type="term" value="F:ATP binding"/>
    <property type="evidence" value="ECO:0007669"/>
    <property type="project" value="InterPro"/>
</dbReference>
<dbReference type="GO" id="GO:0016301">
    <property type="term" value="F:kinase activity"/>
    <property type="evidence" value="ECO:0007669"/>
    <property type="project" value="InterPro"/>
</dbReference>
<evidence type="ECO:0000259" key="1">
    <source>
        <dbReference type="Pfam" id="PF01326"/>
    </source>
</evidence>
<evidence type="ECO:0000313" key="2">
    <source>
        <dbReference type="EMBL" id="UJG43320.1"/>
    </source>
</evidence>
<sequence>MIFKNTRKTIIGRRQNNVIVAKGEKKLDFIRGSNQLFSEYKPRYKVFHELMKIRMKNILIVSSIYDSFLLEEDGRLSDQVYEEFRNLNLRTLPRITRVSLASEALELIKKEDFDLVITMSRVGDINPFSFGEKVKNIKNIPVVLLLNSIVEIKYLPEKSKRKYVDRIFVWNGDSKLFVAIVKHLEDKFNIDNDIKIANVRVFIFVEDSIRHYSLLLPELYGEIMKQTHRLILEGSNDYLDLLKMRIRPKILLAETYEEAVEYFSKYKDNVLGVITDVEFPRNGVLDKNAGINFIKMIKKETKNLPVILQSSKKEYQKIADELACFFIYKGSHEIISALNKWLLERVGFGDFIFRDEKGKELGKAKDIIDFYEQLKVIPYESLKYHGKNDHFSGWLNARGEFDVAEALKPRKVSEFTNEELRKFLLDNFRRIVVEKTKGIVNDFNKDSYHPEILFLRLRPGSLGGKGRGVAFLMFLIHSFKLQDLFPDVTITIPKTIVIGTDEFDKFMSDNNLYEFAHKPNVTDKQIKEKFVKAKLSSSLREDLQFLLKDLKKPLAIRSSSLLEDSAYQPFAGIFETYMLPNNNPDNKKRLNQLCTAIKLVYASPFLKLARTYAELIDMTVEQSKMAVVIQEVVGKRYDGRYYPNFSGTASSFNFYPIGHYMKSEDRIASVALGLGRYVVEGGQSIRFSPKYPKVNYYADIKELLNQSQNSFYAIDIEKDEFDIETTDPYVKKYNLTHAIKDGTLTKIADTYDFNSETLRTGYYQKGSPVITFNQQLKLEIFPLAEIVNTMMEIGEKAMGSSIEIEFAGNFRSNKEERDQFYMLQIRPFLLQEELEFEDYSMIQKDKIILFSNTVSGNLIRKDINDIVFVRPETFDKTKTLEIVQEIDELNAILSDKNLPYILIGFGRWGTADRFLGIPVKWTNINGAIAIVEASTADFSVDFSQGSHFFSSIVAGNLGYLYIKHNLEKHVINWGWLREQKIVEEKKYVVHVQTEVPLIVRVDAKRKEGMVFLPSSSKE</sequence>
<organism evidence="2">
    <name type="scientific">Candidatus Heimdallarchaeum endolithica</name>
    <dbReference type="NCBI Taxonomy" id="2876572"/>
    <lineage>
        <taxon>Archaea</taxon>
        <taxon>Promethearchaeati</taxon>
        <taxon>Candidatus Heimdallarchaeota</taxon>
        <taxon>Candidatus Heimdallarchaeia (ex Rinke et al. 2021) (nom. nud.)</taxon>
        <taxon>Candidatus Heimdallarchaeales</taxon>
        <taxon>Candidatus Heimdallarchaeaceae</taxon>
        <taxon>Candidatus Heimdallarchaeum</taxon>
    </lineage>
</organism>
<protein>
    <recommendedName>
        <fullName evidence="1">Pyruvate phosphate dikinase AMP/ATP-binding domain-containing protein</fullName>
    </recommendedName>
</protein>
<dbReference type="Pfam" id="PF01326">
    <property type="entry name" value="PPDK_N"/>
    <property type="match status" value="1"/>
</dbReference>
<dbReference type="Proteomes" id="UP001200513">
    <property type="component" value="Chromosome"/>
</dbReference>